<accession>A0A1N7CM49</accession>
<evidence type="ECO:0000313" key="5">
    <source>
        <dbReference type="EMBL" id="SIR64623.1"/>
    </source>
</evidence>
<dbReference type="PANTHER" id="PTHR34236:SF1">
    <property type="entry name" value="DIMETHYL SULFOXIDE REDUCTASE TRANSCRIPTIONAL ACTIVATOR"/>
    <property type="match status" value="1"/>
</dbReference>
<feature type="domain" description="DmsR-like N-terminal" evidence="4">
    <location>
        <begin position="1"/>
        <end position="140"/>
    </location>
</feature>
<proteinExistence type="predicted"/>
<dbReference type="Pfam" id="PF04967">
    <property type="entry name" value="HTH_10"/>
    <property type="match status" value="1"/>
</dbReference>
<evidence type="ECO:0000256" key="1">
    <source>
        <dbReference type="ARBA" id="ARBA00023015"/>
    </source>
</evidence>
<keyword evidence="6" id="KW-1185">Reference proteome</keyword>
<feature type="domain" description="HTH bat-type" evidence="3">
    <location>
        <begin position="157"/>
        <end position="209"/>
    </location>
</feature>
<dbReference type="AlphaFoldDB" id="A0A1N7CM49"/>
<dbReference type="InterPro" id="IPR007050">
    <property type="entry name" value="HTH_bacterioopsin"/>
</dbReference>
<keyword evidence="1" id="KW-0805">Transcription regulation</keyword>
<organism evidence="5 6">
    <name type="scientific">Haladaptatus litoreus</name>
    <dbReference type="NCBI Taxonomy" id="553468"/>
    <lineage>
        <taxon>Archaea</taxon>
        <taxon>Methanobacteriati</taxon>
        <taxon>Methanobacteriota</taxon>
        <taxon>Stenosarchaea group</taxon>
        <taxon>Halobacteria</taxon>
        <taxon>Halobacteriales</taxon>
        <taxon>Haladaptataceae</taxon>
        <taxon>Haladaptatus</taxon>
    </lineage>
</organism>
<sequence length="214" mass="23570">MVSGVHAQLEVRGAEGCPASAVSEECTVESVTVSQHSTPETTAVVGEVTVDHADDERTEPQHVDEVFADDSKSVYRYSHSNGDCPCSRVPKHGCPIRELRVDSGRLVFSFIAPNLETLREVVSDLQGRCAGVTVRRLTRSDSLDDTQSLLFVDRTAFTKRQYDVLRTAHRMGYFESPKESNSEAVADELGISVTTFVEHLSVAQTKLLEQLLTE</sequence>
<evidence type="ECO:0000313" key="6">
    <source>
        <dbReference type="Proteomes" id="UP000186914"/>
    </source>
</evidence>
<protein>
    <submittedName>
        <fullName evidence="5">Uncharacterized protein</fullName>
    </submittedName>
</protein>
<dbReference type="OrthoDB" id="168808at2157"/>
<name>A0A1N7CM49_9EURY</name>
<keyword evidence="2" id="KW-0804">Transcription</keyword>
<reference evidence="6" key="1">
    <citation type="submission" date="2017-01" db="EMBL/GenBank/DDBJ databases">
        <authorList>
            <person name="Varghese N."/>
            <person name="Submissions S."/>
        </authorList>
    </citation>
    <scope>NUCLEOTIDE SEQUENCE [LARGE SCALE GENOMIC DNA]</scope>
    <source>
        <strain evidence="6">CGMCC 1.7737</strain>
    </source>
</reference>
<evidence type="ECO:0000259" key="3">
    <source>
        <dbReference type="Pfam" id="PF04967"/>
    </source>
</evidence>
<dbReference type="RefSeq" id="WP_076431062.1">
    <property type="nucleotide sequence ID" value="NZ_FTNO01000003.1"/>
</dbReference>
<dbReference type="EMBL" id="FTNO01000003">
    <property type="protein sequence ID" value="SIR64623.1"/>
    <property type="molecule type" value="Genomic_DNA"/>
</dbReference>
<gene>
    <name evidence="5" type="ORF">SAMN05421858_3097</name>
</gene>
<dbReference type="InterPro" id="IPR056433">
    <property type="entry name" value="DmsR-like_N"/>
</dbReference>
<evidence type="ECO:0000259" key="4">
    <source>
        <dbReference type="Pfam" id="PF24277"/>
    </source>
</evidence>
<dbReference type="Proteomes" id="UP000186914">
    <property type="component" value="Unassembled WGS sequence"/>
</dbReference>
<dbReference type="PANTHER" id="PTHR34236">
    <property type="entry name" value="DIMETHYL SULFOXIDE REDUCTASE TRANSCRIPTIONAL ACTIVATOR"/>
    <property type="match status" value="1"/>
</dbReference>
<dbReference type="Pfam" id="PF24277">
    <property type="entry name" value="DmsR_N"/>
    <property type="match status" value="1"/>
</dbReference>
<evidence type="ECO:0000256" key="2">
    <source>
        <dbReference type="ARBA" id="ARBA00023163"/>
    </source>
</evidence>